<gene>
    <name evidence="2" type="ORF">DPMN_032918</name>
</gene>
<dbReference type="Proteomes" id="UP000828390">
    <property type="component" value="Unassembled WGS sequence"/>
</dbReference>
<protein>
    <submittedName>
        <fullName evidence="2">Uncharacterized protein</fullName>
    </submittedName>
</protein>
<organism evidence="2 3">
    <name type="scientific">Dreissena polymorpha</name>
    <name type="common">Zebra mussel</name>
    <name type="synonym">Mytilus polymorpha</name>
    <dbReference type="NCBI Taxonomy" id="45954"/>
    <lineage>
        <taxon>Eukaryota</taxon>
        <taxon>Metazoa</taxon>
        <taxon>Spiralia</taxon>
        <taxon>Lophotrochozoa</taxon>
        <taxon>Mollusca</taxon>
        <taxon>Bivalvia</taxon>
        <taxon>Autobranchia</taxon>
        <taxon>Heteroconchia</taxon>
        <taxon>Euheterodonta</taxon>
        <taxon>Imparidentia</taxon>
        <taxon>Neoheterodontei</taxon>
        <taxon>Myida</taxon>
        <taxon>Dreissenoidea</taxon>
        <taxon>Dreissenidae</taxon>
        <taxon>Dreissena</taxon>
    </lineage>
</organism>
<reference evidence="2" key="2">
    <citation type="submission" date="2020-11" db="EMBL/GenBank/DDBJ databases">
        <authorList>
            <person name="McCartney M.A."/>
            <person name="Auch B."/>
            <person name="Kono T."/>
            <person name="Mallez S."/>
            <person name="Becker A."/>
            <person name="Gohl D.M."/>
            <person name="Silverstein K.A.T."/>
            <person name="Koren S."/>
            <person name="Bechman K.B."/>
            <person name="Herman A."/>
            <person name="Abrahante J.E."/>
            <person name="Garbe J."/>
        </authorList>
    </citation>
    <scope>NUCLEOTIDE SEQUENCE</scope>
    <source>
        <strain evidence="2">Duluth1</strain>
        <tissue evidence="2">Whole animal</tissue>
    </source>
</reference>
<proteinExistence type="predicted"/>
<comment type="caution">
    <text evidence="2">The sequence shown here is derived from an EMBL/GenBank/DDBJ whole genome shotgun (WGS) entry which is preliminary data.</text>
</comment>
<dbReference type="AlphaFoldDB" id="A0A9D4M4W0"/>
<keyword evidence="3" id="KW-1185">Reference proteome</keyword>
<evidence type="ECO:0000313" key="2">
    <source>
        <dbReference type="EMBL" id="KAH3869749.1"/>
    </source>
</evidence>
<accession>A0A9D4M4W0</accession>
<dbReference type="EMBL" id="JAIWYP010000002">
    <property type="protein sequence ID" value="KAH3869749.1"/>
    <property type="molecule type" value="Genomic_DNA"/>
</dbReference>
<evidence type="ECO:0000313" key="3">
    <source>
        <dbReference type="Proteomes" id="UP000828390"/>
    </source>
</evidence>
<feature type="region of interest" description="Disordered" evidence="1">
    <location>
        <begin position="35"/>
        <end position="54"/>
    </location>
</feature>
<sequence>MVPGSKGAEKRLRSLGDGLFVKGSVNEVPVNLHNRYGGIENHHPYESVPQDAGW</sequence>
<evidence type="ECO:0000256" key="1">
    <source>
        <dbReference type="SAM" id="MobiDB-lite"/>
    </source>
</evidence>
<reference evidence="2" key="1">
    <citation type="journal article" date="2019" name="bioRxiv">
        <title>The Genome of the Zebra Mussel, Dreissena polymorpha: A Resource for Invasive Species Research.</title>
        <authorList>
            <person name="McCartney M.A."/>
            <person name="Auch B."/>
            <person name="Kono T."/>
            <person name="Mallez S."/>
            <person name="Zhang Y."/>
            <person name="Obille A."/>
            <person name="Becker A."/>
            <person name="Abrahante J.E."/>
            <person name="Garbe J."/>
            <person name="Badalamenti J.P."/>
            <person name="Herman A."/>
            <person name="Mangelson H."/>
            <person name="Liachko I."/>
            <person name="Sullivan S."/>
            <person name="Sone E.D."/>
            <person name="Koren S."/>
            <person name="Silverstein K.A.T."/>
            <person name="Beckman K.B."/>
            <person name="Gohl D.M."/>
        </authorList>
    </citation>
    <scope>NUCLEOTIDE SEQUENCE</scope>
    <source>
        <strain evidence="2">Duluth1</strain>
        <tissue evidence="2">Whole animal</tissue>
    </source>
</reference>
<name>A0A9D4M4W0_DREPO</name>